<dbReference type="RefSeq" id="XP_030837319.1">
    <property type="nucleotide sequence ID" value="XM_030981459.1"/>
</dbReference>
<dbReference type="EnsemblMetazoa" id="XM_030981459">
    <property type="protein sequence ID" value="XP_030837319"/>
    <property type="gene ID" value="LOC115922504"/>
</dbReference>
<reference evidence="3" key="1">
    <citation type="submission" date="2015-02" db="EMBL/GenBank/DDBJ databases">
        <title>Genome sequencing for Strongylocentrotus purpuratus.</title>
        <authorList>
            <person name="Murali S."/>
            <person name="Liu Y."/>
            <person name="Vee V."/>
            <person name="English A."/>
            <person name="Wang M."/>
            <person name="Skinner E."/>
            <person name="Han Y."/>
            <person name="Muzny D.M."/>
            <person name="Worley K.C."/>
            <person name="Gibbs R.A."/>
        </authorList>
    </citation>
    <scope>NUCLEOTIDE SEQUENCE</scope>
</reference>
<feature type="compositionally biased region" description="Basic and acidic residues" evidence="1">
    <location>
        <begin position="380"/>
        <end position="389"/>
    </location>
</feature>
<dbReference type="Proteomes" id="UP000007110">
    <property type="component" value="Unassembled WGS sequence"/>
</dbReference>
<keyword evidence="3" id="KW-1185">Reference proteome</keyword>
<feature type="region of interest" description="Disordered" evidence="1">
    <location>
        <begin position="26"/>
        <end position="303"/>
    </location>
</feature>
<feature type="region of interest" description="Disordered" evidence="1">
    <location>
        <begin position="318"/>
        <end position="489"/>
    </location>
</feature>
<feature type="compositionally biased region" description="Basic and acidic residues" evidence="1">
    <location>
        <begin position="1338"/>
        <end position="1363"/>
    </location>
</feature>
<feature type="compositionally biased region" description="Polar residues" evidence="1">
    <location>
        <begin position="101"/>
        <end position="117"/>
    </location>
</feature>
<feature type="compositionally biased region" description="Polar residues" evidence="1">
    <location>
        <begin position="390"/>
        <end position="404"/>
    </location>
</feature>
<feature type="compositionally biased region" description="Basic residues" evidence="1">
    <location>
        <begin position="1879"/>
        <end position="1888"/>
    </location>
</feature>
<reference evidence="2" key="2">
    <citation type="submission" date="2021-01" db="UniProtKB">
        <authorList>
            <consortium name="EnsemblMetazoa"/>
        </authorList>
    </citation>
    <scope>IDENTIFICATION</scope>
</reference>
<evidence type="ECO:0000256" key="1">
    <source>
        <dbReference type="SAM" id="MobiDB-lite"/>
    </source>
</evidence>
<feature type="region of interest" description="Disordered" evidence="1">
    <location>
        <begin position="568"/>
        <end position="635"/>
    </location>
</feature>
<feature type="compositionally biased region" description="Polar residues" evidence="1">
    <location>
        <begin position="1400"/>
        <end position="1415"/>
    </location>
</feature>
<feature type="compositionally biased region" description="Basic and acidic residues" evidence="1">
    <location>
        <begin position="186"/>
        <end position="200"/>
    </location>
</feature>
<name>A0A7M7NLC6_STRPU</name>
<feature type="compositionally biased region" description="Basic and acidic residues" evidence="1">
    <location>
        <begin position="80"/>
        <end position="94"/>
    </location>
</feature>
<evidence type="ECO:0000313" key="2">
    <source>
        <dbReference type="EnsemblMetazoa" id="XP_030837319"/>
    </source>
</evidence>
<feature type="region of interest" description="Disordered" evidence="1">
    <location>
        <begin position="503"/>
        <end position="548"/>
    </location>
</feature>
<feature type="compositionally biased region" description="Polar residues" evidence="1">
    <location>
        <begin position="1496"/>
        <end position="1506"/>
    </location>
</feature>
<feature type="compositionally biased region" description="Acidic residues" evidence="1">
    <location>
        <begin position="574"/>
        <end position="594"/>
    </location>
</feature>
<feature type="compositionally biased region" description="Low complexity" evidence="1">
    <location>
        <begin position="1718"/>
        <end position="1727"/>
    </location>
</feature>
<feature type="compositionally biased region" description="Polar residues" evidence="1">
    <location>
        <begin position="284"/>
        <end position="298"/>
    </location>
</feature>
<feature type="compositionally biased region" description="Low complexity" evidence="1">
    <location>
        <begin position="436"/>
        <end position="462"/>
    </location>
</feature>
<feature type="compositionally biased region" description="Polar residues" evidence="1">
    <location>
        <begin position="1532"/>
        <end position="1541"/>
    </location>
</feature>
<feature type="compositionally biased region" description="Polar residues" evidence="1">
    <location>
        <begin position="1452"/>
        <end position="1475"/>
    </location>
</feature>
<feature type="region of interest" description="Disordered" evidence="1">
    <location>
        <begin position="1118"/>
        <end position="1153"/>
    </location>
</feature>
<feature type="region of interest" description="Disordered" evidence="1">
    <location>
        <begin position="1321"/>
        <end position="1542"/>
    </location>
</feature>
<organism evidence="2 3">
    <name type="scientific">Strongylocentrotus purpuratus</name>
    <name type="common">Purple sea urchin</name>
    <dbReference type="NCBI Taxonomy" id="7668"/>
    <lineage>
        <taxon>Eukaryota</taxon>
        <taxon>Metazoa</taxon>
        <taxon>Echinodermata</taxon>
        <taxon>Eleutherozoa</taxon>
        <taxon>Echinozoa</taxon>
        <taxon>Echinoidea</taxon>
        <taxon>Euechinoidea</taxon>
        <taxon>Echinacea</taxon>
        <taxon>Camarodonta</taxon>
        <taxon>Echinidea</taxon>
        <taxon>Strongylocentrotidae</taxon>
        <taxon>Strongylocentrotus</taxon>
    </lineage>
</organism>
<feature type="compositionally biased region" description="Polar residues" evidence="1">
    <location>
        <begin position="154"/>
        <end position="170"/>
    </location>
</feature>
<feature type="region of interest" description="Disordered" evidence="1">
    <location>
        <begin position="1593"/>
        <end position="1614"/>
    </location>
</feature>
<feature type="region of interest" description="Disordered" evidence="1">
    <location>
        <begin position="1229"/>
        <end position="1251"/>
    </location>
</feature>
<feature type="region of interest" description="Disordered" evidence="1">
    <location>
        <begin position="1833"/>
        <end position="1906"/>
    </location>
</feature>
<feature type="compositionally biased region" description="Low complexity" evidence="1">
    <location>
        <begin position="348"/>
        <end position="371"/>
    </location>
</feature>
<feature type="compositionally biased region" description="Basic residues" evidence="1">
    <location>
        <begin position="1476"/>
        <end position="1485"/>
    </location>
</feature>
<evidence type="ECO:0000313" key="3">
    <source>
        <dbReference type="Proteomes" id="UP000007110"/>
    </source>
</evidence>
<feature type="compositionally biased region" description="Basic and acidic residues" evidence="1">
    <location>
        <begin position="1418"/>
        <end position="1451"/>
    </location>
</feature>
<dbReference type="KEGG" id="spu:115922504"/>
<feature type="compositionally biased region" description="Polar residues" evidence="1">
    <location>
        <begin position="207"/>
        <end position="223"/>
    </location>
</feature>
<feature type="compositionally biased region" description="Basic and acidic residues" evidence="1">
    <location>
        <begin position="1694"/>
        <end position="1704"/>
    </location>
</feature>
<feature type="compositionally biased region" description="Basic and acidic residues" evidence="1">
    <location>
        <begin position="1372"/>
        <end position="1395"/>
    </location>
</feature>
<dbReference type="InParanoid" id="A0A7M7NLC6"/>
<feature type="compositionally biased region" description="Acidic residues" evidence="1">
    <location>
        <begin position="1233"/>
        <end position="1248"/>
    </location>
</feature>
<feature type="compositionally biased region" description="Basic and acidic residues" evidence="1">
    <location>
        <begin position="133"/>
        <end position="147"/>
    </location>
</feature>
<feature type="compositionally biased region" description="Basic residues" evidence="1">
    <location>
        <begin position="1594"/>
        <end position="1607"/>
    </location>
</feature>
<dbReference type="GeneID" id="115922504"/>
<proteinExistence type="predicted"/>
<feature type="compositionally biased region" description="Polar residues" evidence="1">
    <location>
        <begin position="1134"/>
        <end position="1146"/>
    </location>
</feature>
<protein>
    <submittedName>
        <fullName evidence="2">Uncharacterized protein</fullName>
    </submittedName>
</protein>
<feature type="compositionally biased region" description="Basic and acidic residues" evidence="1">
    <location>
        <begin position="1742"/>
        <end position="1761"/>
    </location>
</feature>
<feature type="compositionally biased region" description="Polar residues" evidence="1">
    <location>
        <begin position="1859"/>
        <end position="1868"/>
    </location>
</feature>
<feature type="compositionally biased region" description="Low complexity" evidence="1">
    <location>
        <begin position="413"/>
        <end position="428"/>
    </location>
</feature>
<sequence>MSDDTIEESTSSSVFDYRQVKKIDNRKKKLTKTFKSLRMDPPDDGMSDISSDGQTGTLKPSMTSKMPGPKMGLGNYRLKSGAENDVKKMLRMDPPDDGMSDFSSDSQTGALKPSMTSKMPGPKMGLGNYRLKSGAENDVKKMLRMDPPDDGMSDFSSDSQTGALKPSMTSKMPGPKMGLGNYRLKSGAENDVKKMLRMDPPDDGMSDFSSDGQTGTLKPSMTSKMPGPKMGLGNYRWKSGAGNDVKKMLQKAVSTSQDDFSDLLSPDLQVSTPQSDSRSKTDASDTIGSGSPRQVSGSDETKVDIVSSITVITDTSELLVEPSTRSSPITLSVDDMSEKKYIVETNDSKITSSDLQSLSSSTSTENSGSVLTSPEELDVDTAHSSELRSELQSSVFSSEMISGTSEEDVVLPSTVMSVSSTSMVSTSSENEELSENVEMPSSDVPTLSSSLSTASGSGTSSSKRSGIDHLDLPAVLRTEEQSTTDLADDVPVHLSNINITEALLRSDPSPTDFEDSDTLTSSSDEHIPPSESPTEEESLEEPIEELPDNIIDTIKVQEVPLRENVQSGYLPVLTEDENEESSDDINTDVEDEESNAIAALETEDEIIQETSTVQQPTSMKSSSESLASYDGKPSSDECADRLFMVDINMHEMVFEDISITNDASVSSVESEHLPTIVTEPPSLKSSGDIEIESVMETDEFTLANIAHDIAHFVTLNAVARAFTEILVNVAIARLTEEQDLSFQMEKALFPGIAEEDRDKPTHMHWISPPRYSHGRYAHSKSADGRRFGDYESQQSCKCTVRDEEEEPFFLCLERAFFPCLAEDDDDTSIRRPSSLPESGHHPLLEMSVIANVDKRDKKTQPCKLIEFITTASHVSTIAVETISQWWSVVTCVSWTAWTYIRETFDVKNVKRNDKSTQYDEDGIDRSQDEGMPGLVKRDEMGLHIHASRIVTSAVTSAVLGKEYEVLPDQKSDEDYHFRLSASPVVEEVVANALSTHSMSSERDSQLDEDAVSACSLSDIPLSSITFMRQQLMDMREIFQATVAGTKGEINSTPPVPPISPEDEELFSSLQIPDAYLLESEDEIKVVSESASSPDEEQMREIAAACAGIIADIHHSNVDDEKPLIPSPKSEDSHTVSTSDSYNNSNENIDKDSKPTIGLELRTISNTDTDNVFKDLRPNSCKQEKLGEKSSGHESIIVDLATQTRTDEIDIHDGAVTQNESDVLLPNISQSKEQEEESMDASDMQEDEYSSTSSSVLSLSDIPFSGFSYIREQLMHVKTLANSIMDDFSSYTEERSLVAKRSSQLTCSPALVSSQSSCDSARTIENNSSKSSSCLNLDGESKLNERKESSSGKENGHLFDRTSESYHAVPVHQTDRREDAIVQQTDGREDDILAEKRKVHSQVNGSLEWPNENSNAKTHKFECNRETGNETSEKRAGLGNHSKEKSTKETATDRGQTVQMSETHQSRQVATFSRNSPGRRHVLPRKKSADNPHGSYSGESSCSMDCNSSMVSRPSSSFSNGSVSSGSRKVTVESESQGTGRTDVSCRISDRGIWVNTAFVNAIDAKDEEQIMSDKKNAGDNIVKNKIMINVKMSPRSRNKHHSHRVRSRDKDTQSRLAAEDNQNALAILDHETMTKKHQDVRVNEMSMQVLEEVNHISETKSLKTETKALRTADTQVLNKVIVGKNCRRQVDNSSFKHEEYDGQKHQKLKSLNRLTPTKKSSSESQGSEESEKTYGDRSWAADQKHTMRECSSDGTVSEHQKFLSKRQPSLIRKTRETKPQNSPCSSCAEKSDHPGDLLAAPVISRSERTRTVLSMLDDVAENFYLDTSVHDQSPRVLSDSSVTESDRDSGSPDYSSDSPHTPRSNSGVSLLGYVLRNLNSKRKKRKSKGSSSSTPKGRRGKSKKGTVSALDEMLVDLEDDYFIDDAFPNLVSARDSSPSEDNTSLNEVLQDLIEEWSFEGLQESLDFYPQSIGDRIRGKLNLFMAEIGKGKRRAELILRRATTL</sequence>
<feature type="compositionally biased region" description="Polar residues" evidence="1">
    <location>
        <begin position="608"/>
        <end position="626"/>
    </location>
</feature>
<feature type="compositionally biased region" description="Polar residues" evidence="1">
    <location>
        <begin position="48"/>
        <end position="64"/>
    </location>
</feature>
<feature type="compositionally biased region" description="Basic and acidic residues" evidence="1">
    <location>
        <begin position="1118"/>
        <end position="1133"/>
    </location>
</feature>
<feature type="compositionally biased region" description="Acidic residues" evidence="1">
    <location>
        <begin position="533"/>
        <end position="547"/>
    </location>
</feature>
<accession>A0A7M7NLC6</accession>
<feature type="region of interest" description="Disordered" evidence="1">
    <location>
        <begin position="1694"/>
        <end position="1795"/>
    </location>
</feature>
<feature type="compositionally biased region" description="Low complexity" evidence="1">
    <location>
        <begin position="1507"/>
        <end position="1527"/>
    </location>
</feature>